<accession>A0ABV0TBN7</accession>
<reference evidence="1 2" key="1">
    <citation type="submission" date="2021-06" db="EMBL/GenBank/DDBJ databases">
        <authorList>
            <person name="Palmer J.M."/>
        </authorList>
    </citation>
    <scope>NUCLEOTIDE SEQUENCE [LARGE SCALE GENOMIC DNA]</scope>
    <source>
        <strain evidence="2">if_2019</strain>
        <tissue evidence="1">Muscle</tissue>
    </source>
</reference>
<evidence type="ECO:0000313" key="1">
    <source>
        <dbReference type="EMBL" id="MEQ2229446.1"/>
    </source>
</evidence>
<gene>
    <name evidence="1" type="ORF">ILYODFUR_018831</name>
</gene>
<sequence length="112" mass="13109">MMRRFTLMSIIRVMMRNRVEGLSPELQVKLNGLAVIENSRNPLCELLAGLFMTWKNMWSFISVKITKVIKHIRKVLQITSLHLIAAASPIVQLRVERINCCSIHQENFYWCH</sequence>
<proteinExistence type="predicted"/>
<keyword evidence="2" id="KW-1185">Reference proteome</keyword>
<evidence type="ECO:0000313" key="2">
    <source>
        <dbReference type="Proteomes" id="UP001482620"/>
    </source>
</evidence>
<comment type="caution">
    <text evidence="1">The sequence shown here is derived from an EMBL/GenBank/DDBJ whole genome shotgun (WGS) entry which is preliminary data.</text>
</comment>
<dbReference type="Proteomes" id="UP001482620">
    <property type="component" value="Unassembled WGS sequence"/>
</dbReference>
<name>A0ABV0TBN7_9TELE</name>
<dbReference type="EMBL" id="JAHRIQ010025021">
    <property type="protein sequence ID" value="MEQ2229446.1"/>
    <property type="molecule type" value="Genomic_DNA"/>
</dbReference>
<protein>
    <submittedName>
        <fullName evidence="1">Uncharacterized protein</fullName>
    </submittedName>
</protein>
<organism evidence="1 2">
    <name type="scientific">Ilyodon furcidens</name>
    <name type="common">goldbreast splitfin</name>
    <dbReference type="NCBI Taxonomy" id="33524"/>
    <lineage>
        <taxon>Eukaryota</taxon>
        <taxon>Metazoa</taxon>
        <taxon>Chordata</taxon>
        <taxon>Craniata</taxon>
        <taxon>Vertebrata</taxon>
        <taxon>Euteleostomi</taxon>
        <taxon>Actinopterygii</taxon>
        <taxon>Neopterygii</taxon>
        <taxon>Teleostei</taxon>
        <taxon>Neoteleostei</taxon>
        <taxon>Acanthomorphata</taxon>
        <taxon>Ovalentaria</taxon>
        <taxon>Atherinomorphae</taxon>
        <taxon>Cyprinodontiformes</taxon>
        <taxon>Goodeidae</taxon>
        <taxon>Ilyodon</taxon>
    </lineage>
</organism>